<proteinExistence type="predicted"/>
<dbReference type="EnsemblMetazoa" id="AMEM005165-RA">
    <property type="protein sequence ID" value="AMEM005165-PA"/>
    <property type="gene ID" value="AMEM005165"/>
</dbReference>
<reference evidence="2" key="1">
    <citation type="submission" date="2020-05" db="UniProtKB">
        <authorList>
            <consortium name="EnsemblMetazoa"/>
        </authorList>
    </citation>
    <scope>IDENTIFICATION</scope>
    <source>
        <strain evidence="2">MAF</strain>
    </source>
</reference>
<name>A0A182UX57_ANOME</name>
<evidence type="ECO:0000256" key="1">
    <source>
        <dbReference type="SAM" id="Phobius"/>
    </source>
</evidence>
<protein>
    <submittedName>
        <fullName evidence="2">Uncharacterized protein</fullName>
    </submittedName>
</protein>
<dbReference type="AlphaFoldDB" id="A0A182UX57"/>
<organism evidence="2 3">
    <name type="scientific">Anopheles merus</name>
    <name type="common">Mosquito</name>
    <dbReference type="NCBI Taxonomy" id="30066"/>
    <lineage>
        <taxon>Eukaryota</taxon>
        <taxon>Metazoa</taxon>
        <taxon>Ecdysozoa</taxon>
        <taxon>Arthropoda</taxon>
        <taxon>Hexapoda</taxon>
        <taxon>Insecta</taxon>
        <taxon>Pterygota</taxon>
        <taxon>Neoptera</taxon>
        <taxon>Endopterygota</taxon>
        <taxon>Diptera</taxon>
        <taxon>Nematocera</taxon>
        <taxon>Culicoidea</taxon>
        <taxon>Culicidae</taxon>
        <taxon>Anophelinae</taxon>
        <taxon>Anopheles</taxon>
    </lineage>
</organism>
<keyword evidence="1" id="KW-0812">Transmembrane</keyword>
<keyword evidence="1" id="KW-0472">Membrane</keyword>
<evidence type="ECO:0000313" key="3">
    <source>
        <dbReference type="Proteomes" id="UP000075903"/>
    </source>
</evidence>
<feature type="transmembrane region" description="Helical" evidence="1">
    <location>
        <begin position="46"/>
        <end position="76"/>
    </location>
</feature>
<dbReference type="Proteomes" id="UP000075903">
    <property type="component" value="Unassembled WGS sequence"/>
</dbReference>
<accession>A0A182UX57</accession>
<sequence>MVVVVVVVARLGVFVLLDGTDASLGGFGGTIALLVVAWQEEVLGAGFVSAGTLAGGCLLTGGIASVSGLLATARLLRCRSSGRFGRRWTISFFGCGCSVWADGGGGGGGGAGDDGSAGGGGTGGVACSSSVTGSFSTGLGRTVGVTAFGGGDGRRPAELLYPPVDGLPRLYGGVPKSSMRMCVRFRLEVDRELAVPGTIGLSSGVALERGGSASITPAAVVVVVVVVAGGTFSSLASTGATWGGLVASSSVSWDACSVTVTGGGLPC</sequence>
<evidence type="ECO:0000313" key="2">
    <source>
        <dbReference type="EnsemblMetazoa" id="AMEM005165-PA"/>
    </source>
</evidence>
<dbReference type="VEuPathDB" id="VectorBase:AMEM005165"/>
<keyword evidence="3" id="KW-1185">Reference proteome</keyword>
<keyword evidence="1" id="KW-1133">Transmembrane helix</keyword>